<evidence type="ECO:0000256" key="1">
    <source>
        <dbReference type="ARBA" id="ARBA00022448"/>
    </source>
</evidence>
<keyword evidence="1" id="KW-0813">Transport</keyword>
<dbReference type="RefSeq" id="WP_372885010.1">
    <property type="nucleotide sequence ID" value="NZ_JARRIF010000002.1"/>
</dbReference>
<dbReference type="GO" id="GO:0005524">
    <property type="term" value="F:ATP binding"/>
    <property type="evidence" value="ECO:0007669"/>
    <property type="project" value="UniProtKB-KW"/>
</dbReference>
<dbReference type="Proteomes" id="UP001571980">
    <property type="component" value="Unassembled WGS sequence"/>
</dbReference>
<dbReference type="InterPro" id="IPR017871">
    <property type="entry name" value="ABC_transporter-like_CS"/>
</dbReference>
<feature type="domain" description="ABC transporter" evidence="4">
    <location>
        <begin position="26"/>
        <end position="250"/>
    </location>
</feature>
<accession>A0ABV4T4Y8</accession>
<dbReference type="PANTHER" id="PTHR42711:SF18">
    <property type="entry name" value="ABC TRANSPORTER, ATP-BINDING PROTEIN"/>
    <property type="match status" value="1"/>
</dbReference>
<sequence>MERSFHVVPSKKEINIKRELKDMKVIDVKNVRKYYGGVRGVDGLTFSVEKGEIYGLLGPNGAGKTTTIKILVKIIKDYDGKVNVLGRDLKEWDEGYYNKIGVSFEFPASYSKLTVLENLEFFASFYKRHLEPREVLKLVGLNESNMLVLKLSKGMRRKLDLARALLPDPDILFLDEPLEGLDPESARRIKDLLLEMRDNGKTIFLTTHNMYVADELCDRVAFIVEGKIRLVGNPKELKVRMGKRAIKIEYLDEGKVKIAEFPLENLGKNREFLDILRKEIMRIETVEPSLEEIFLKVTGRRLI</sequence>
<gene>
    <name evidence="5" type="ORF">P8X34_05565</name>
</gene>
<dbReference type="PROSITE" id="PS50893">
    <property type="entry name" value="ABC_TRANSPORTER_2"/>
    <property type="match status" value="1"/>
</dbReference>
<dbReference type="Gene3D" id="3.40.50.300">
    <property type="entry name" value="P-loop containing nucleotide triphosphate hydrolases"/>
    <property type="match status" value="1"/>
</dbReference>
<evidence type="ECO:0000313" key="6">
    <source>
        <dbReference type="Proteomes" id="UP001571980"/>
    </source>
</evidence>
<proteinExistence type="predicted"/>
<dbReference type="SMART" id="SM00382">
    <property type="entry name" value="AAA"/>
    <property type="match status" value="1"/>
</dbReference>
<keyword evidence="6" id="KW-1185">Reference proteome</keyword>
<organism evidence="5 6">
    <name type="scientific">Pyrococcus kukulkanii</name>
    <dbReference type="NCBI Taxonomy" id="1609559"/>
    <lineage>
        <taxon>Archaea</taxon>
        <taxon>Methanobacteriati</taxon>
        <taxon>Methanobacteriota</taxon>
        <taxon>Thermococci</taxon>
        <taxon>Thermococcales</taxon>
        <taxon>Thermococcaceae</taxon>
        <taxon>Pyrococcus</taxon>
    </lineage>
</organism>
<dbReference type="PANTHER" id="PTHR42711">
    <property type="entry name" value="ABC TRANSPORTER ATP-BINDING PROTEIN"/>
    <property type="match status" value="1"/>
</dbReference>
<evidence type="ECO:0000313" key="5">
    <source>
        <dbReference type="EMBL" id="MFA4804207.1"/>
    </source>
</evidence>
<dbReference type="InterPro" id="IPR003439">
    <property type="entry name" value="ABC_transporter-like_ATP-bd"/>
</dbReference>
<dbReference type="EMBL" id="JARRIG010000003">
    <property type="protein sequence ID" value="MFA4804207.1"/>
    <property type="molecule type" value="Genomic_DNA"/>
</dbReference>
<dbReference type="InterPro" id="IPR050763">
    <property type="entry name" value="ABC_transporter_ATP-binding"/>
</dbReference>
<protein>
    <submittedName>
        <fullName evidence="5">ABC transporter ATP-binding protein</fullName>
    </submittedName>
</protein>
<evidence type="ECO:0000256" key="2">
    <source>
        <dbReference type="ARBA" id="ARBA00022741"/>
    </source>
</evidence>
<dbReference type="SUPFAM" id="SSF52540">
    <property type="entry name" value="P-loop containing nucleoside triphosphate hydrolases"/>
    <property type="match status" value="1"/>
</dbReference>
<evidence type="ECO:0000256" key="3">
    <source>
        <dbReference type="ARBA" id="ARBA00022840"/>
    </source>
</evidence>
<dbReference type="PROSITE" id="PS00211">
    <property type="entry name" value="ABC_TRANSPORTER_1"/>
    <property type="match status" value="1"/>
</dbReference>
<keyword evidence="2" id="KW-0547">Nucleotide-binding</keyword>
<dbReference type="CDD" id="cd03230">
    <property type="entry name" value="ABC_DR_subfamily_A"/>
    <property type="match status" value="1"/>
</dbReference>
<name>A0ABV4T4Y8_9EURY</name>
<dbReference type="Pfam" id="PF00005">
    <property type="entry name" value="ABC_tran"/>
    <property type="match status" value="1"/>
</dbReference>
<keyword evidence="3 5" id="KW-0067">ATP-binding</keyword>
<evidence type="ECO:0000259" key="4">
    <source>
        <dbReference type="PROSITE" id="PS50893"/>
    </source>
</evidence>
<dbReference type="InterPro" id="IPR027417">
    <property type="entry name" value="P-loop_NTPase"/>
</dbReference>
<dbReference type="InterPro" id="IPR003593">
    <property type="entry name" value="AAA+_ATPase"/>
</dbReference>
<reference evidence="5 6" key="1">
    <citation type="submission" date="2023-03" db="EMBL/GenBank/DDBJ databases">
        <title>Speciation in Pyrococcus: adaptation to high temperature as a mechanism.</title>
        <authorList>
            <person name="Gu J."/>
        </authorList>
    </citation>
    <scope>NUCLEOTIDE SEQUENCE [LARGE SCALE GENOMIC DNA]</scope>
    <source>
        <strain evidence="5 6">LMOA34</strain>
    </source>
</reference>
<comment type="caution">
    <text evidence="5">The sequence shown here is derived from an EMBL/GenBank/DDBJ whole genome shotgun (WGS) entry which is preliminary data.</text>
</comment>